<sequence>MNQLSAFDGRFGDVATNFWYYTLPYCFKEDANHILQEKNIKKLLSELMKQIRDISKSSGKISISSPPIMEILSLKVLHSMVRFLGRYHIRLWVNEEGRRIRDVERFRELDNIIMLFSDLIKSVYFQYGQSTQKIIPFWNLDDSIAMIYLSDINKSAQPVTVELVAEKIAQYHKYPQLPYFQPMINNIFKGLSDTQNHEARRRLDGLKLIFLNPEKIYTAT</sequence>
<reference evidence="2" key="4">
    <citation type="submission" date="2025-05" db="UniProtKB">
        <authorList>
            <consortium name="EnsemblFungi"/>
        </authorList>
    </citation>
    <scope>IDENTIFICATION</scope>
    <source>
        <strain evidence="2">isolate 1-1 / race 1 (BBBD)</strain>
    </source>
</reference>
<dbReference type="Proteomes" id="UP000005240">
    <property type="component" value="Unassembled WGS sequence"/>
</dbReference>
<reference evidence="1" key="1">
    <citation type="submission" date="2009-11" db="EMBL/GenBank/DDBJ databases">
        <authorList>
            <consortium name="The Broad Institute Genome Sequencing Platform"/>
            <person name="Ward D."/>
            <person name="Feldgarden M."/>
            <person name="Earl A."/>
            <person name="Young S.K."/>
            <person name="Zeng Q."/>
            <person name="Koehrsen M."/>
            <person name="Alvarado L."/>
            <person name="Berlin A."/>
            <person name="Bochicchio J."/>
            <person name="Borenstein D."/>
            <person name="Chapman S.B."/>
            <person name="Chen Z."/>
            <person name="Engels R."/>
            <person name="Freedman E."/>
            <person name="Gellesch M."/>
            <person name="Goldberg J."/>
            <person name="Griggs A."/>
            <person name="Gujja S."/>
            <person name="Heilman E."/>
            <person name="Heiman D."/>
            <person name="Hepburn T."/>
            <person name="Howarth C."/>
            <person name="Jen D."/>
            <person name="Larson L."/>
            <person name="Lewis B."/>
            <person name="Mehta T."/>
            <person name="Park D."/>
            <person name="Pearson M."/>
            <person name="Roberts A."/>
            <person name="Saif S."/>
            <person name="Shea T."/>
            <person name="Shenoy N."/>
            <person name="Sisk P."/>
            <person name="Stolte C."/>
            <person name="Sykes S."/>
            <person name="Thomson T."/>
            <person name="Walk T."/>
            <person name="White J."/>
            <person name="Yandava C."/>
            <person name="Izard J."/>
            <person name="Baranova O.V."/>
            <person name="Blanton J.M."/>
            <person name="Tanner A.C."/>
            <person name="Dewhirst F.E."/>
            <person name="Haas B."/>
            <person name="Nusbaum C."/>
            <person name="Birren B."/>
        </authorList>
    </citation>
    <scope>NUCLEOTIDE SEQUENCE [LARGE SCALE GENOMIC DNA]</scope>
    <source>
        <strain evidence="1">1-1 BBBD Race 1</strain>
    </source>
</reference>
<organism evidence="1">
    <name type="scientific">Puccinia triticina (isolate 1-1 / race 1 (BBBD))</name>
    <name type="common">Brown leaf rust fungus</name>
    <dbReference type="NCBI Taxonomy" id="630390"/>
    <lineage>
        <taxon>Eukaryota</taxon>
        <taxon>Fungi</taxon>
        <taxon>Dikarya</taxon>
        <taxon>Basidiomycota</taxon>
        <taxon>Pucciniomycotina</taxon>
        <taxon>Pucciniomycetes</taxon>
        <taxon>Pucciniales</taxon>
        <taxon>Pucciniaceae</taxon>
        <taxon>Puccinia</taxon>
    </lineage>
</organism>
<protein>
    <submittedName>
        <fullName evidence="1 2">Uncharacterized protein</fullName>
    </submittedName>
</protein>
<evidence type="ECO:0000313" key="2">
    <source>
        <dbReference type="EnsemblFungi" id="PTTG_25993-t43_1-p1"/>
    </source>
</evidence>
<proteinExistence type="predicted"/>
<gene>
    <name evidence="1" type="ORF">PTTG_25993</name>
</gene>
<reference evidence="2 3" key="3">
    <citation type="journal article" date="2017" name="G3 (Bethesda)">
        <title>Comparative analysis highlights variable genome content of wheat rusts and divergence of the mating loci.</title>
        <authorList>
            <person name="Cuomo C.A."/>
            <person name="Bakkeren G."/>
            <person name="Khalil H.B."/>
            <person name="Panwar V."/>
            <person name="Joly D."/>
            <person name="Linning R."/>
            <person name="Sakthikumar S."/>
            <person name="Song X."/>
            <person name="Adiconis X."/>
            <person name="Fan L."/>
            <person name="Goldberg J.M."/>
            <person name="Levin J.Z."/>
            <person name="Young S."/>
            <person name="Zeng Q."/>
            <person name="Anikster Y."/>
            <person name="Bruce M."/>
            <person name="Wang M."/>
            <person name="Yin C."/>
            <person name="McCallum B."/>
            <person name="Szabo L.J."/>
            <person name="Hulbert S."/>
            <person name="Chen X."/>
            <person name="Fellers J.P."/>
        </authorList>
    </citation>
    <scope>NUCLEOTIDE SEQUENCE</scope>
    <source>
        <strain evidence="3">Isolate 1-1 / race 1 (BBBD)</strain>
        <strain evidence="2">isolate 1-1 / race 1 (BBBD)</strain>
    </source>
</reference>
<reference evidence="1" key="2">
    <citation type="submission" date="2016-05" db="EMBL/GenBank/DDBJ databases">
        <title>Comparative analysis highlights variable genome content of wheat rusts and divergence of the mating loci.</title>
        <authorList>
            <person name="Cuomo C.A."/>
            <person name="Bakkeren G."/>
            <person name="Szabo L."/>
            <person name="Khalil H."/>
            <person name="Joly D."/>
            <person name="Goldberg J."/>
            <person name="Young S."/>
            <person name="Zeng Q."/>
            <person name="Fellers J."/>
        </authorList>
    </citation>
    <scope>NUCLEOTIDE SEQUENCE [LARGE SCALE GENOMIC DNA]</scope>
    <source>
        <strain evidence="1">1-1 BBBD Race 1</strain>
    </source>
</reference>
<accession>A0A180GYW7</accession>
<dbReference type="EnsemblFungi" id="PTTG_25993-t43_1">
    <property type="protein sequence ID" value="PTTG_25993-t43_1-p1"/>
    <property type="gene ID" value="PTTG_25993"/>
</dbReference>
<evidence type="ECO:0000313" key="3">
    <source>
        <dbReference type="Proteomes" id="UP000005240"/>
    </source>
</evidence>
<dbReference type="VEuPathDB" id="FungiDB:PTTG_25993"/>
<dbReference type="EMBL" id="ADAS02000012">
    <property type="protein sequence ID" value="OAV97549.1"/>
    <property type="molecule type" value="Genomic_DNA"/>
</dbReference>
<name>A0A180GYW7_PUCT1</name>
<dbReference type="AlphaFoldDB" id="A0A180GYW7"/>
<keyword evidence="3" id="KW-1185">Reference proteome</keyword>
<evidence type="ECO:0000313" key="1">
    <source>
        <dbReference type="EMBL" id="OAV97549.1"/>
    </source>
</evidence>